<reference evidence="2 3" key="1">
    <citation type="submission" date="2022-10" db="EMBL/GenBank/DDBJ databases">
        <title>WGS assembly of Paspalum vaginatum 540-79.</title>
        <authorList>
            <person name="Sun G."/>
            <person name="Wase N."/>
            <person name="Shu S."/>
            <person name="Jenkins J."/>
            <person name="Zhou B."/>
            <person name="Torres-Rodriguez J."/>
            <person name="Chen C."/>
            <person name="Sandor L."/>
            <person name="Plott C."/>
            <person name="Yoshinga Y."/>
            <person name="Daum C."/>
            <person name="Qi P."/>
            <person name="Barry K."/>
            <person name="Lipzen A."/>
            <person name="Berry L."/>
            <person name="Pedersen C."/>
            <person name="Gottilla T."/>
            <person name="Foltz A."/>
            <person name="Yu H."/>
            <person name="O'Malley R."/>
            <person name="Zhang C."/>
            <person name="Devos K."/>
            <person name="Sigmon B."/>
            <person name="Yu B."/>
            <person name="Obata T."/>
            <person name="Schmutz J."/>
            <person name="Schnable J."/>
        </authorList>
    </citation>
    <scope>NUCLEOTIDE SEQUENCE [LARGE SCALE GENOMIC DNA]</scope>
    <source>
        <strain evidence="3">cv. 540-79</strain>
    </source>
</reference>
<dbReference type="PANTHER" id="PTHR33170">
    <property type="entry name" value="DUF4283 DOMAIN-CONTAINING PROTEIN-RELATED"/>
    <property type="match status" value="1"/>
</dbReference>
<organism evidence="2 3">
    <name type="scientific">Paspalum vaginatum</name>
    <name type="common">seashore paspalum</name>
    <dbReference type="NCBI Taxonomy" id="158149"/>
    <lineage>
        <taxon>Eukaryota</taxon>
        <taxon>Viridiplantae</taxon>
        <taxon>Streptophyta</taxon>
        <taxon>Embryophyta</taxon>
        <taxon>Tracheophyta</taxon>
        <taxon>Spermatophyta</taxon>
        <taxon>Magnoliopsida</taxon>
        <taxon>Liliopsida</taxon>
        <taxon>Poales</taxon>
        <taxon>Poaceae</taxon>
        <taxon>PACMAD clade</taxon>
        <taxon>Panicoideae</taxon>
        <taxon>Andropogonodae</taxon>
        <taxon>Paspaleae</taxon>
        <taxon>Paspalinae</taxon>
        <taxon>Paspalum</taxon>
    </lineage>
</organism>
<keyword evidence="3" id="KW-1185">Reference proteome</keyword>
<dbReference type="InterPro" id="IPR036875">
    <property type="entry name" value="Znf_CCHC_sf"/>
</dbReference>
<dbReference type="InterPro" id="IPR001878">
    <property type="entry name" value="Znf_CCHC"/>
</dbReference>
<dbReference type="Gene3D" id="4.10.60.10">
    <property type="entry name" value="Zinc finger, CCHC-type"/>
    <property type="match status" value="1"/>
</dbReference>
<evidence type="ECO:0000313" key="2">
    <source>
        <dbReference type="EMBL" id="KAJ1256953.1"/>
    </source>
</evidence>
<feature type="domain" description="CCHC-type" evidence="1">
    <location>
        <begin position="20"/>
        <end position="36"/>
    </location>
</feature>
<dbReference type="GO" id="GO:0008270">
    <property type="term" value="F:zinc ion binding"/>
    <property type="evidence" value="ECO:0007669"/>
    <property type="project" value="InterPro"/>
</dbReference>
<protein>
    <recommendedName>
        <fullName evidence="1">CCHC-type domain-containing protein</fullName>
    </recommendedName>
</protein>
<dbReference type="PANTHER" id="PTHR33170:SF40">
    <property type="entry name" value="OS04G0557100 PROTEIN"/>
    <property type="match status" value="1"/>
</dbReference>
<evidence type="ECO:0000259" key="1">
    <source>
        <dbReference type="SMART" id="SM00343"/>
    </source>
</evidence>
<accession>A0A9W7XE59</accession>
<proteinExistence type="predicted"/>
<dbReference type="Proteomes" id="UP001164776">
    <property type="component" value="Unassembled WGS sequence"/>
</dbReference>
<dbReference type="AlphaFoldDB" id="A0A9W7XE59"/>
<comment type="caution">
    <text evidence="2">The sequence shown here is derived from an EMBL/GenBank/DDBJ whole genome shotgun (WGS) entry which is preliminary data.</text>
</comment>
<dbReference type="OrthoDB" id="689928at2759"/>
<dbReference type="SMART" id="SM00343">
    <property type="entry name" value="ZnF_C2HC"/>
    <property type="match status" value="2"/>
</dbReference>
<dbReference type="EMBL" id="MU629454">
    <property type="protein sequence ID" value="KAJ1256953.1"/>
    <property type="molecule type" value="Genomic_DNA"/>
</dbReference>
<dbReference type="GO" id="GO:0003676">
    <property type="term" value="F:nucleic acid binding"/>
    <property type="evidence" value="ECO:0007669"/>
    <property type="project" value="InterPro"/>
</dbReference>
<gene>
    <name evidence="2" type="ORF">BS78_K261200</name>
</gene>
<sequence>MEDIMVGEEEEGDDPKGGIKCSRCTKKGHVAARCTNQIYCVICDSKDHVNHRCPVLKQPRPVAHAVGYAVHGLGFYHIPHPPLPQAKKDSKTALIRIVGGQLSEEQWRWELADHEDNSFITKFPSKSELQRAIAFGGADVREEGVPMGVRLQFEVWHEKEEGGPLL</sequence>
<name>A0A9W7XE59_9POAL</name>
<feature type="domain" description="CCHC-type" evidence="1">
    <location>
        <begin position="39"/>
        <end position="55"/>
    </location>
</feature>
<dbReference type="SUPFAM" id="SSF57756">
    <property type="entry name" value="Retrovirus zinc finger-like domains"/>
    <property type="match status" value="1"/>
</dbReference>
<evidence type="ECO:0000313" key="3">
    <source>
        <dbReference type="Proteomes" id="UP001164776"/>
    </source>
</evidence>